<organism evidence="3 4">
    <name type="scientific">Monilinia fructigena</name>
    <dbReference type="NCBI Taxonomy" id="38457"/>
    <lineage>
        <taxon>Eukaryota</taxon>
        <taxon>Fungi</taxon>
        <taxon>Dikarya</taxon>
        <taxon>Ascomycota</taxon>
        <taxon>Pezizomycotina</taxon>
        <taxon>Leotiomycetes</taxon>
        <taxon>Helotiales</taxon>
        <taxon>Sclerotiniaceae</taxon>
        <taxon>Monilinia</taxon>
    </lineage>
</organism>
<proteinExistence type="predicted"/>
<evidence type="ECO:0000313" key="4">
    <source>
        <dbReference type="Proteomes" id="UP000249056"/>
    </source>
</evidence>
<dbReference type="EMBL" id="QKRW01000015">
    <property type="protein sequence ID" value="RAL64266.1"/>
    <property type="molecule type" value="Genomic_DNA"/>
</dbReference>
<dbReference type="PANTHER" id="PTHR23030:SF30">
    <property type="entry name" value="TYROSINE-PROTEIN PHOSPHATASE NON-RECEPTOR TYPE 23"/>
    <property type="match status" value="1"/>
</dbReference>
<keyword evidence="4" id="KW-1185">Reference proteome</keyword>
<feature type="domain" description="ALIX V-shaped" evidence="2">
    <location>
        <begin position="1"/>
        <end position="83"/>
    </location>
</feature>
<feature type="compositionally biased region" description="Pro residues" evidence="1">
    <location>
        <begin position="248"/>
        <end position="261"/>
    </location>
</feature>
<evidence type="ECO:0000259" key="2">
    <source>
        <dbReference type="Pfam" id="PF13949"/>
    </source>
</evidence>
<name>A0A395IW87_9HELO</name>
<evidence type="ECO:0000256" key="1">
    <source>
        <dbReference type="SAM" id="MobiDB-lite"/>
    </source>
</evidence>
<dbReference type="OrthoDB" id="2141925at2759"/>
<feature type="region of interest" description="Disordered" evidence="1">
    <location>
        <begin position="92"/>
        <end position="277"/>
    </location>
</feature>
<feature type="compositionally biased region" description="Polar residues" evidence="1">
    <location>
        <begin position="156"/>
        <end position="174"/>
    </location>
</feature>
<accession>A0A395IW87</accession>
<sequence>MKELTLTFNDLLQDKRVRSEQSKYETITRQRSSVMSKYKRIHQEYLDLQAGLEGAKQWYTEMKDTVNSLDKNVETFVNNRRAEGAQLLNQIEQDRASNANGHADRERERLRGIDGTGSNAYSNTSPSTRYPSTNLAGQYQVPTSPPPQTTNSPSTRGSISSPTNGGYYPQQQPQRADPYGSIPGRSSPYGQYNPSTHSRNPSHPISPPPNQSQFPRSPPPTQTQFQQNQYPYATMAPQQQGQYVPAGYVPPPPPPGPPPLGPQQTFHQTEWLLDRPK</sequence>
<dbReference type="PANTHER" id="PTHR23030">
    <property type="entry name" value="PCD6 INTERACTING PROTEIN-RELATED"/>
    <property type="match status" value="1"/>
</dbReference>
<evidence type="ECO:0000313" key="3">
    <source>
        <dbReference type="EMBL" id="RAL64266.1"/>
    </source>
</evidence>
<dbReference type="InterPro" id="IPR025304">
    <property type="entry name" value="ALIX_V_dom"/>
</dbReference>
<feature type="compositionally biased region" description="Pro residues" evidence="1">
    <location>
        <begin position="204"/>
        <end position="221"/>
    </location>
</feature>
<feature type="compositionally biased region" description="Low complexity" evidence="1">
    <location>
        <begin position="222"/>
        <end position="232"/>
    </location>
</feature>
<feature type="compositionally biased region" description="Polar residues" evidence="1">
    <location>
        <begin position="116"/>
        <end position="141"/>
    </location>
</feature>
<dbReference type="AlphaFoldDB" id="A0A395IW87"/>
<gene>
    <name evidence="3" type="ORF">DID88_002158</name>
</gene>
<dbReference type="Pfam" id="PF13949">
    <property type="entry name" value="ALIX_LYPXL_bnd"/>
    <property type="match status" value="1"/>
</dbReference>
<comment type="caution">
    <text evidence="3">The sequence shown here is derived from an EMBL/GenBank/DDBJ whole genome shotgun (WGS) entry which is preliminary data.</text>
</comment>
<protein>
    <recommendedName>
        <fullName evidence="2">ALIX V-shaped domain-containing protein</fullName>
    </recommendedName>
</protein>
<feature type="compositionally biased region" description="Basic and acidic residues" evidence="1">
    <location>
        <begin position="102"/>
        <end position="112"/>
    </location>
</feature>
<feature type="compositionally biased region" description="Polar residues" evidence="1">
    <location>
        <begin position="188"/>
        <end position="203"/>
    </location>
</feature>
<dbReference type="GO" id="GO:0005768">
    <property type="term" value="C:endosome"/>
    <property type="evidence" value="ECO:0007669"/>
    <property type="project" value="TreeGrafter"/>
</dbReference>
<reference evidence="3 4" key="1">
    <citation type="submission" date="2018-06" db="EMBL/GenBank/DDBJ databases">
        <title>Genome Sequence of the Brown Rot Fungal Pathogen Monilinia fructigena.</title>
        <authorList>
            <person name="Landi L."/>
            <person name="De Miccolis Angelini R.M."/>
            <person name="Pollastro S."/>
            <person name="Abate D."/>
            <person name="Faretra F."/>
            <person name="Romanazzi G."/>
        </authorList>
    </citation>
    <scope>NUCLEOTIDE SEQUENCE [LARGE SCALE GENOMIC DNA]</scope>
    <source>
        <strain evidence="3 4">Mfrg269</strain>
    </source>
</reference>
<dbReference type="Proteomes" id="UP000249056">
    <property type="component" value="Unassembled WGS sequence"/>
</dbReference>
<dbReference type="GO" id="GO:0043328">
    <property type="term" value="P:protein transport to vacuole involved in ubiquitin-dependent protein catabolic process via the multivesicular body sorting pathway"/>
    <property type="evidence" value="ECO:0007669"/>
    <property type="project" value="TreeGrafter"/>
</dbReference>